<feature type="repeat" description="WD" evidence="7">
    <location>
        <begin position="1201"/>
        <end position="1234"/>
    </location>
</feature>
<keyword evidence="10" id="KW-1185">Reference proteome</keyword>
<dbReference type="InterPro" id="IPR020472">
    <property type="entry name" value="WD40_PAC1"/>
</dbReference>
<feature type="repeat" description="WD" evidence="7">
    <location>
        <begin position="743"/>
        <end position="784"/>
    </location>
</feature>
<protein>
    <recommendedName>
        <fullName evidence="5">Mitochondrial division protein 1</fullName>
    </recommendedName>
</protein>
<dbReference type="SUPFAM" id="SSF52540">
    <property type="entry name" value="P-loop containing nucleoside triphosphate hydrolases"/>
    <property type="match status" value="1"/>
</dbReference>
<feature type="repeat" description="WD" evidence="7">
    <location>
        <begin position="1003"/>
        <end position="1026"/>
    </location>
</feature>
<evidence type="ECO:0000256" key="6">
    <source>
        <dbReference type="ARBA" id="ARBA00043913"/>
    </source>
</evidence>
<feature type="repeat" description="WD" evidence="7">
    <location>
        <begin position="1242"/>
        <end position="1283"/>
    </location>
</feature>
<keyword evidence="1 7" id="KW-0853">WD repeat</keyword>
<dbReference type="Gene3D" id="2.130.10.10">
    <property type="entry name" value="YVTN repeat-like/Quinoprotein amine dehydrogenase"/>
    <property type="match status" value="4"/>
</dbReference>
<dbReference type="PROSITE" id="PS50294">
    <property type="entry name" value="WD_REPEATS_REGION"/>
    <property type="match status" value="8"/>
</dbReference>
<dbReference type="PANTHER" id="PTHR22847:SF637">
    <property type="entry name" value="WD REPEAT DOMAIN 5B"/>
    <property type="match status" value="1"/>
</dbReference>
<comment type="similarity">
    <text evidence="4">Belongs to the WD repeat MDV1/CAF4 family.</text>
</comment>
<feature type="repeat" description="WD" evidence="7">
    <location>
        <begin position="869"/>
        <end position="910"/>
    </location>
</feature>
<dbReference type="Pfam" id="PF00400">
    <property type="entry name" value="WD40"/>
    <property type="match status" value="11"/>
</dbReference>
<dbReference type="SMART" id="SM00320">
    <property type="entry name" value="WD40"/>
    <property type="match status" value="12"/>
</dbReference>
<dbReference type="InterPro" id="IPR056884">
    <property type="entry name" value="NPHP3-like_N"/>
</dbReference>
<feature type="repeat" description="WD" evidence="7">
    <location>
        <begin position="1160"/>
        <end position="1192"/>
    </location>
</feature>
<dbReference type="InterPro" id="IPR027417">
    <property type="entry name" value="P-loop_NTPase"/>
</dbReference>
<feature type="domain" description="NACHT" evidence="8">
    <location>
        <begin position="189"/>
        <end position="337"/>
    </location>
</feature>
<dbReference type="Proteomes" id="UP000766486">
    <property type="component" value="Unassembled WGS sequence"/>
</dbReference>
<comment type="function">
    <text evidence="6">Involved in mitochondrial fission. Acts as an adapter protein required to form mitochondrial fission complexes. Formation of these complexes is required to promote constriction and fission of the mitochondrial compartment at a late step in mitochondrial division.</text>
</comment>
<evidence type="ECO:0000256" key="4">
    <source>
        <dbReference type="ARBA" id="ARBA00038415"/>
    </source>
</evidence>
<evidence type="ECO:0000256" key="7">
    <source>
        <dbReference type="PROSITE-ProRule" id="PRU00221"/>
    </source>
</evidence>
<evidence type="ECO:0000259" key="8">
    <source>
        <dbReference type="PROSITE" id="PS50837"/>
    </source>
</evidence>
<dbReference type="InterPro" id="IPR001680">
    <property type="entry name" value="WD40_rpt"/>
</dbReference>
<evidence type="ECO:0000256" key="1">
    <source>
        <dbReference type="ARBA" id="ARBA00022574"/>
    </source>
</evidence>
<evidence type="ECO:0000256" key="2">
    <source>
        <dbReference type="ARBA" id="ARBA00022737"/>
    </source>
</evidence>
<dbReference type="InterPro" id="IPR015943">
    <property type="entry name" value="WD40/YVTN_repeat-like_dom_sf"/>
</dbReference>
<dbReference type="PANTHER" id="PTHR22847">
    <property type="entry name" value="WD40 REPEAT PROTEIN"/>
    <property type="match status" value="1"/>
</dbReference>
<dbReference type="SUPFAM" id="SSF50978">
    <property type="entry name" value="WD40 repeat-like"/>
    <property type="match status" value="3"/>
</dbReference>
<feature type="repeat" description="WD" evidence="7">
    <location>
        <begin position="911"/>
        <end position="952"/>
    </location>
</feature>
<proteinExistence type="inferred from homology"/>
<reference evidence="9 10" key="1">
    <citation type="submission" date="2019-06" db="EMBL/GenBank/DDBJ databases">
        <authorList>
            <person name="Broberg M."/>
        </authorList>
    </citation>
    <scope>NUCLEOTIDE SEQUENCE [LARGE SCALE GENOMIC DNA]</scope>
</reference>
<evidence type="ECO:0000313" key="9">
    <source>
        <dbReference type="EMBL" id="VUC33404.1"/>
    </source>
</evidence>
<dbReference type="Gene3D" id="3.40.50.300">
    <property type="entry name" value="P-loop containing nucleotide triphosphate hydrolases"/>
    <property type="match status" value="1"/>
</dbReference>
<dbReference type="PROSITE" id="PS00678">
    <property type="entry name" value="WD_REPEATS_1"/>
    <property type="match status" value="5"/>
</dbReference>
<gene>
    <name evidence="9" type="ORF">CLO192961_LOCUS346790</name>
</gene>
<sequence>MAETLSLAVNVATVIDLFIKVGVQCSEYCAGVKAAPREVRSILNEADRLGATLKEVTRLLNGPNGPGVEASQSIHGCVEDCRLQLELLAVKLKQGRASSLKWPFRKGEVAEIITKIERCRSSISLDLQIHQATQLASIHHEIILKKLRIVERARFDAHSDADNARCYPGTRIGLIKQALAWVDSDNSKSIFWLNGMAGTGKSTIARTISQELADTNKLGASFFFKRGEGDRGRAAFFFPTIAAQIARQLPSLAPLVRCEVEADPSINHKALNNQFDSLIVKPVKKLPKPTQRQTLAIVVDALDECDDLNDVKRIIYLLSQVKDLSHIGVKAFVTSRPELPIQLGFDDISGEYRDLVLQEMPRPIIENDITVFLKHELAGIRLDYNKARPNRPLPPSWPGPEKIQRLVEMAIPLFIVAATVCRFMKDRRIGGPRDQLERILERQRDQKSRLDATYLPVLDRLFAGLSELAKKEVITRFKKVVGSIVILETPLSSCSLARLLGIPVDTIEDQLDYLHSVLRIPPDSNEPVQLLHLSFRDFLIDPEKCGNPEEFPFWIEEHQTHFQLAIDCLRLLSAKNVLKQDICNLKHPGTSRAEVARQTIQACVLPEVQYACRYWTFHWKASKQKIQDGDQVHQFLNLHLLHWFEILCLLGNMSEIQLMINGLIESLHVSNSCEVGSFLRDAERVMLGYGSAFDSWPLQIYYIVTVFAPHQSIVRKTFGHLFPTWISSPQRVESSWGERLAMLEGHRDLIHTITFSPDSSWLASGSRDYTIKLWHARTSILRATLKGHHSCILVVAFSPDSSQIASVSFNGIVKLWDTTTGACIATFELNFSTNRATISPDLNWLSWSGLREPTVQLWKIGSSHDIVLLEGHRGAITAISFSADSSRLASGSEDGAINLWDIETGINLATFKGHGGWVTDIKFSPNSHWLASGSNDTTLKLWDAKLGACVSTLEESHSGNINVVAFSPNSKWLASASKTIKLWDIETGVRIATYIIPANTSSTIAFSPDSDRLALGSVNGNIELWDTTQAYSKTLENHSSHIRVVEISPDSRWLATLSSDGTIRLWDMTGTCIQVFEHYEGYNPGVKFSPDSKWLILGPYDSALKIWDIAGADGVTLQSNCFKDSCFSLSPDSKWLASGSRVDGAVTLWDVETGACLATIQGHSKRISAIEISLNSKWGASGSEDGTVMLWDKTGARIATLMEHRRAITAIKISPDSKWLASASNDHTIKLWDMAGLCTAILEGHSEPINSLAISSDSKWLASGSIDSTINLRDTATSICAATITQFRLSPEHFQFSADNSRIYTSRAAFAPAEYCLSPSRSAPSIDLHAERWDIGVSVDGTWITCNSRNVLWLPPPYWPRETQRSLSHQAHMMNSVFAFACHYGGVFVISFNPPMPFES</sequence>
<feature type="repeat" description="WD" evidence="7">
    <location>
        <begin position="1086"/>
        <end position="1109"/>
    </location>
</feature>
<dbReference type="EMBL" id="CABFNS010000862">
    <property type="protein sequence ID" value="VUC33404.1"/>
    <property type="molecule type" value="Genomic_DNA"/>
</dbReference>
<feature type="repeat" description="WD" evidence="7">
    <location>
        <begin position="785"/>
        <end position="826"/>
    </location>
</feature>
<keyword evidence="3" id="KW-0175">Coiled coil</keyword>
<dbReference type="PROSITE" id="PS50837">
    <property type="entry name" value="NACHT"/>
    <property type="match status" value="1"/>
</dbReference>
<dbReference type="InterPro" id="IPR036322">
    <property type="entry name" value="WD40_repeat_dom_sf"/>
</dbReference>
<keyword evidence="2" id="KW-0677">Repeat</keyword>
<accession>A0ABY6UQW2</accession>
<evidence type="ECO:0000256" key="3">
    <source>
        <dbReference type="ARBA" id="ARBA00023054"/>
    </source>
</evidence>
<evidence type="ECO:0000256" key="5">
    <source>
        <dbReference type="ARBA" id="ARBA00039789"/>
    </source>
</evidence>
<evidence type="ECO:0000313" key="10">
    <source>
        <dbReference type="Proteomes" id="UP000766486"/>
    </source>
</evidence>
<dbReference type="InterPro" id="IPR019775">
    <property type="entry name" value="WD40_repeat_CS"/>
</dbReference>
<dbReference type="InterPro" id="IPR007111">
    <property type="entry name" value="NACHT_NTPase"/>
</dbReference>
<comment type="caution">
    <text evidence="9">The sequence shown here is derived from an EMBL/GenBank/DDBJ whole genome shotgun (WGS) entry which is preliminary data.</text>
</comment>
<feature type="repeat" description="WD" evidence="7">
    <location>
        <begin position="1035"/>
        <end position="1068"/>
    </location>
</feature>
<dbReference type="PRINTS" id="PR00320">
    <property type="entry name" value="GPROTEINBRPT"/>
</dbReference>
<dbReference type="Pfam" id="PF24883">
    <property type="entry name" value="NPHP3_N"/>
    <property type="match status" value="1"/>
</dbReference>
<dbReference type="PROSITE" id="PS50082">
    <property type="entry name" value="WD_REPEATS_2"/>
    <property type="match status" value="11"/>
</dbReference>
<name>A0ABY6UQW2_BIOOC</name>
<organism evidence="9 10">
    <name type="scientific">Bionectria ochroleuca</name>
    <name type="common">Gliocladium roseum</name>
    <dbReference type="NCBI Taxonomy" id="29856"/>
    <lineage>
        <taxon>Eukaryota</taxon>
        <taxon>Fungi</taxon>
        <taxon>Dikarya</taxon>
        <taxon>Ascomycota</taxon>
        <taxon>Pezizomycotina</taxon>
        <taxon>Sordariomycetes</taxon>
        <taxon>Hypocreomycetidae</taxon>
        <taxon>Hypocreales</taxon>
        <taxon>Bionectriaceae</taxon>
        <taxon>Clonostachys</taxon>
    </lineage>
</organism>
<feature type="repeat" description="WD" evidence="7">
    <location>
        <begin position="954"/>
        <end position="993"/>
    </location>
</feature>
<dbReference type="CDD" id="cd00200">
    <property type="entry name" value="WD40"/>
    <property type="match status" value="2"/>
</dbReference>